<dbReference type="InterPro" id="IPR050194">
    <property type="entry name" value="Glycosyltransferase_grp1"/>
</dbReference>
<dbReference type="AlphaFoldDB" id="A0A9Y1I2D8"/>
<dbReference type="CDD" id="cd03801">
    <property type="entry name" value="GT4_PimA-like"/>
    <property type="match status" value="1"/>
</dbReference>
<protein>
    <recommendedName>
        <fullName evidence="5">Glycosyltransferase</fullName>
    </recommendedName>
</protein>
<evidence type="ECO:0000259" key="3">
    <source>
        <dbReference type="Pfam" id="PF13439"/>
    </source>
</evidence>
<dbReference type="EMBL" id="OP616812">
    <property type="protein sequence ID" value="WDA99012.1"/>
    <property type="molecule type" value="Genomic_DNA"/>
</dbReference>
<dbReference type="Pfam" id="PF13439">
    <property type="entry name" value="Glyco_transf_4"/>
    <property type="match status" value="1"/>
</dbReference>
<evidence type="ECO:0008006" key="5">
    <source>
        <dbReference type="Google" id="ProtNLM"/>
    </source>
</evidence>
<evidence type="ECO:0000256" key="1">
    <source>
        <dbReference type="ARBA" id="ARBA00022676"/>
    </source>
</evidence>
<geneLocation type="plastid" evidence="4"/>
<accession>A0A9Y1I2D8</accession>
<name>A0A9Y1I2D8_9RHOD</name>
<keyword evidence="1" id="KW-0808">Transferase</keyword>
<sequence length="392" mass="45404">MVFNNEKLLNIRSMNIAWIGKRSPFCGNTVHSKEVIRRLEKRGYKVTFLHFFKNPLRIDNINELSFLYIEKMQAYTLISMWTPQVFFRTLYILSPNILHIALALSPLDFFLPEFSNKLNIPVIGTLHSAFSLEFNNTNAYTHYLLYKTYSNFIALYTKIIVFSTLQRRLLLSLGVPPHKLLILPNSVNYFKYLPGKSRLKQAVKTQCIFLFFGRIAIEKNLYSLLKAWRVSSIAKHGKLLIVGSGPLEDILMMDYKASHGIIWLGEVGDEFKRINILKNMQIVISSSDVEGLPLSLLEAMSCRLTCIFTNAGSNAEVISSYGGILIKTHETINCLKILFPFLLKRNGFWHIVSHKSREIVIRRYSLFKCVRKLENLYSEVLLQHVFVKYRFI</sequence>
<reference evidence="4" key="1">
    <citation type="journal article" date="2023" name="J. Phycol.">
        <title>Revised classification of the Cyanidiophyceae based on plastid genome data with descriptions of the Cavernulicolales ord. nov. and Galdieriales ord. nov. (Rhodophyta).</title>
        <authorList>
            <person name="Park S.I."/>
            <person name="Cho C.H."/>
            <person name="Ciniglia C."/>
            <person name="Huang T.Y."/>
            <person name="Liu S.L."/>
            <person name="Bustamante D.E."/>
            <person name="Calderon M.S."/>
            <person name="Mansilla A."/>
            <person name="McDermott T."/>
            <person name="Andersen R.A."/>
            <person name="Yoon H.S."/>
        </authorList>
    </citation>
    <scope>NUCLEOTIDE SEQUENCE</scope>
</reference>
<evidence type="ECO:0000259" key="2">
    <source>
        <dbReference type="Pfam" id="PF00534"/>
    </source>
</evidence>
<dbReference type="SUPFAM" id="SSF53756">
    <property type="entry name" value="UDP-Glycosyltransferase/glycogen phosphorylase"/>
    <property type="match status" value="1"/>
</dbReference>
<dbReference type="Gene3D" id="3.40.50.2000">
    <property type="entry name" value="Glycogen Phosphorylase B"/>
    <property type="match status" value="2"/>
</dbReference>
<dbReference type="Pfam" id="PF00534">
    <property type="entry name" value="Glycos_transf_1"/>
    <property type="match status" value="1"/>
</dbReference>
<feature type="domain" description="Glycosyl transferase family 1" evidence="2">
    <location>
        <begin position="203"/>
        <end position="329"/>
    </location>
</feature>
<dbReference type="PANTHER" id="PTHR45947:SF11">
    <property type="entry name" value="SLR1508 PROTEIN"/>
    <property type="match status" value="1"/>
</dbReference>
<dbReference type="InterPro" id="IPR001296">
    <property type="entry name" value="Glyco_trans_1"/>
</dbReference>
<keyword evidence="4" id="KW-0934">Plastid</keyword>
<keyword evidence="1" id="KW-0328">Glycosyltransferase</keyword>
<feature type="domain" description="Glycosyltransferase subfamily 4-like N-terminal" evidence="3">
    <location>
        <begin position="30"/>
        <end position="188"/>
    </location>
</feature>
<dbReference type="GO" id="GO:0016757">
    <property type="term" value="F:glycosyltransferase activity"/>
    <property type="evidence" value="ECO:0007669"/>
    <property type="project" value="UniProtKB-KW"/>
</dbReference>
<proteinExistence type="predicted"/>
<dbReference type="PANTHER" id="PTHR45947">
    <property type="entry name" value="SULFOQUINOVOSYL TRANSFERASE SQD2"/>
    <property type="match status" value="1"/>
</dbReference>
<gene>
    <name evidence="4" type="primary">ycf82</name>
    <name evidence="4" type="ORF">GRSY_007</name>
</gene>
<dbReference type="InterPro" id="IPR028098">
    <property type="entry name" value="Glyco_trans_4-like_N"/>
</dbReference>
<evidence type="ECO:0000313" key="4">
    <source>
        <dbReference type="EMBL" id="WDA99012.1"/>
    </source>
</evidence>
<organism evidence="4">
    <name type="scientific">Gronococcus sybilensis</name>
    <dbReference type="NCBI Taxonomy" id="3028029"/>
    <lineage>
        <taxon>Eukaryota</taxon>
        <taxon>Rhodophyta</taxon>
        <taxon>Bangiophyceae</taxon>
        <taxon>Cavernulicolales</taxon>
        <taxon>Cavernulicolaceae</taxon>
        <taxon>Gronococcus</taxon>
    </lineage>
</organism>